<reference evidence="2" key="1">
    <citation type="submission" date="2020-01" db="EMBL/GenBank/DDBJ databases">
        <authorList>
            <person name="Rat A."/>
        </authorList>
    </citation>
    <scope>NUCLEOTIDE SEQUENCE</scope>
    <source>
        <strain evidence="2">LMG 31161</strain>
    </source>
</reference>
<keyword evidence="4" id="KW-1185">Reference proteome</keyword>
<evidence type="ECO:0000313" key="4">
    <source>
        <dbReference type="Proteomes" id="UP000746741"/>
    </source>
</evidence>
<dbReference type="AlphaFoldDB" id="A0A9X9WDP0"/>
<dbReference type="InterPro" id="IPR011033">
    <property type="entry name" value="PRC_barrel-like_sf"/>
</dbReference>
<evidence type="ECO:0000313" key="2">
    <source>
        <dbReference type="EMBL" id="MBR0658450.1"/>
    </source>
</evidence>
<dbReference type="EMBL" id="JAAEDK010000007">
    <property type="protein sequence ID" value="MBR0658450.1"/>
    <property type="molecule type" value="Genomic_DNA"/>
</dbReference>
<feature type="domain" description="PRC-barrel" evidence="1">
    <location>
        <begin position="14"/>
        <end position="84"/>
    </location>
</feature>
<sequence>MTAPTTGHLIAGGKVAGTEVYALDGEHIGRIEDVMLDKPTGRVAYAVLSFGGFMGLGSKHYPLPWDMLRYDTNLGGYVVKLNKARLERAPVAEAGWQDRRGTIDDYWAMPVA</sequence>
<gene>
    <name evidence="3" type="ORF">GWK15_11855</name>
    <name evidence="2" type="ORF">GXW75_04250</name>
</gene>
<dbReference type="Gene3D" id="2.30.30.240">
    <property type="entry name" value="PRC-barrel domain"/>
    <property type="match status" value="1"/>
</dbReference>
<comment type="caution">
    <text evidence="2">The sequence shown here is derived from an EMBL/GenBank/DDBJ whole genome shotgun (WGS) entry which is preliminary data.</text>
</comment>
<dbReference type="Pfam" id="PF05239">
    <property type="entry name" value="PRC"/>
    <property type="match status" value="1"/>
</dbReference>
<dbReference type="SUPFAM" id="SSF50346">
    <property type="entry name" value="PRC-barrel domain"/>
    <property type="match status" value="1"/>
</dbReference>
<accession>A0A9X9WDP0</accession>
<dbReference type="EMBL" id="JAAVUP010000003">
    <property type="protein sequence ID" value="NKE17639.1"/>
    <property type="molecule type" value="Genomic_DNA"/>
</dbReference>
<dbReference type="InterPro" id="IPR027275">
    <property type="entry name" value="PRC-brl_dom"/>
</dbReference>
<dbReference type="PANTHER" id="PTHR36505:SF1">
    <property type="entry name" value="BLR1072 PROTEIN"/>
    <property type="match status" value="1"/>
</dbReference>
<name>A0A9X9WDP0_9PROT</name>
<organism evidence="2 5">
    <name type="scientific">Neoroseomonas oryzicola</name>
    <dbReference type="NCBI Taxonomy" id="535904"/>
    <lineage>
        <taxon>Bacteria</taxon>
        <taxon>Pseudomonadati</taxon>
        <taxon>Pseudomonadota</taxon>
        <taxon>Alphaproteobacteria</taxon>
        <taxon>Acetobacterales</taxon>
        <taxon>Acetobacteraceae</taxon>
        <taxon>Neoroseomonas</taxon>
    </lineage>
</organism>
<dbReference type="Proteomes" id="UP001138708">
    <property type="component" value="Unassembled WGS sequence"/>
</dbReference>
<dbReference type="Proteomes" id="UP000746741">
    <property type="component" value="Unassembled WGS sequence"/>
</dbReference>
<reference evidence="3 4" key="2">
    <citation type="submission" date="2020-02" db="EMBL/GenBank/DDBJ databases">
        <authorList>
            <person name="Sun Q."/>
            <person name="Inoue M."/>
        </authorList>
    </citation>
    <scope>NUCLEOTIDE SEQUENCE [LARGE SCALE GENOMIC DNA]</scope>
    <source>
        <strain evidence="3 4">KCTC 22478</strain>
    </source>
</reference>
<reference evidence="2" key="3">
    <citation type="journal article" date="2021" name="Syst. Appl. Microbiol.">
        <title>Roseomonas hellenica sp. nov., isolated from roots of wild-growing Alkanna tinctoria.</title>
        <authorList>
            <person name="Rat A."/>
            <person name="Naranjo H.D."/>
            <person name="Lebbe L."/>
            <person name="Cnockaert M."/>
            <person name="Krigas N."/>
            <person name="Grigoriadou K."/>
            <person name="Maloupa E."/>
            <person name="Willems A."/>
        </authorList>
    </citation>
    <scope>NUCLEOTIDE SEQUENCE</scope>
    <source>
        <strain evidence="2">LMG 31161</strain>
    </source>
</reference>
<protein>
    <submittedName>
        <fullName evidence="2">PRC-barrel domain containing protein</fullName>
    </submittedName>
</protein>
<dbReference type="PANTHER" id="PTHR36505">
    <property type="entry name" value="BLR1072 PROTEIN"/>
    <property type="match status" value="1"/>
</dbReference>
<proteinExistence type="predicted"/>
<evidence type="ECO:0000259" key="1">
    <source>
        <dbReference type="Pfam" id="PF05239"/>
    </source>
</evidence>
<evidence type="ECO:0000313" key="3">
    <source>
        <dbReference type="EMBL" id="NKE17639.1"/>
    </source>
</evidence>
<evidence type="ECO:0000313" key="5">
    <source>
        <dbReference type="Proteomes" id="UP001138708"/>
    </source>
</evidence>